<dbReference type="InterPro" id="IPR013749">
    <property type="entry name" value="PM/HMP-P_kinase-1"/>
</dbReference>
<keyword evidence="4" id="KW-0808">Transferase</keyword>
<dbReference type="CDD" id="cd01169">
    <property type="entry name" value="HMPP_kinase"/>
    <property type="match status" value="1"/>
</dbReference>
<sequence>MIPNLLTIGASDPTGSTGVQADLKTFGARGVYGMAVITALTAQNTQCNGGLDPVAPDFVAAQLAAVAADVRLDAIKIGMVPSAPAVHRIVEALPPDVPLVLDPEMISPTGAHLLPDEAMQALMNDLIPRAAVLVANIDEAAVLLHIDPAANTQEMAAQALRLAEMGPGCVLLTGGRLGQPSCADVMASAEGLRWFEAPRIDADTTRGSGCTLSAALAAEIARGALPGDAAEAAKSYLTGCIRAGGRLRVGAGSGPVNHFYAHFTDVEA</sequence>
<evidence type="ECO:0000313" key="4">
    <source>
        <dbReference type="EMBL" id="MSU88256.1"/>
    </source>
</evidence>
<dbReference type="GO" id="GO:0009228">
    <property type="term" value="P:thiamine biosynthetic process"/>
    <property type="evidence" value="ECO:0007669"/>
    <property type="project" value="InterPro"/>
</dbReference>
<dbReference type="PANTHER" id="PTHR20858">
    <property type="entry name" value="PHOSPHOMETHYLPYRIMIDINE KINASE"/>
    <property type="match status" value="1"/>
</dbReference>
<dbReference type="Proteomes" id="UP000474957">
    <property type="component" value="Unassembled WGS sequence"/>
</dbReference>
<dbReference type="GO" id="GO:0005829">
    <property type="term" value="C:cytosol"/>
    <property type="evidence" value="ECO:0007669"/>
    <property type="project" value="TreeGrafter"/>
</dbReference>
<dbReference type="RefSeq" id="WP_154444139.1">
    <property type="nucleotide sequence ID" value="NZ_WIND01000001.1"/>
</dbReference>
<protein>
    <recommendedName>
        <fullName evidence="2">hydroxymethylpyrimidine kinase</fullName>
        <ecNumber evidence="2">2.7.1.49</ecNumber>
    </recommendedName>
</protein>
<comment type="pathway">
    <text evidence="1">Cofactor biosynthesis; thiamine diphosphate biosynthesis.</text>
</comment>
<dbReference type="InterPro" id="IPR029056">
    <property type="entry name" value="Ribokinase-like"/>
</dbReference>
<comment type="caution">
    <text evidence="4">The sequence shown here is derived from an EMBL/GenBank/DDBJ whole genome shotgun (WGS) entry which is preliminary data.</text>
</comment>
<dbReference type="AlphaFoldDB" id="A0A6L5YV02"/>
<dbReference type="EC" id="2.7.1.49" evidence="2"/>
<keyword evidence="4" id="KW-0418">Kinase</keyword>
<evidence type="ECO:0000256" key="2">
    <source>
        <dbReference type="ARBA" id="ARBA00012135"/>
    </source>
</evidence>
<name>A0A6L5YV02_9RHOB</name>
<dbReference type="NCBIfam" id="TIGR00097">
    <property type="entry name" value="HMP-P_kinase"/>
    <property type="match status" value="1"/>
</dbReference>
<dbReference type="PANTHER" id="PTHR20858:SF17">
    <property type="entry name" value="HYDROXYMETHYLPYRIMIDINE_PHOSPHOMETHYLPYRIMIDINE KINASE THI20-RELATED"/>
    <property type="match status" value="1"/>
</dbReference>
<dbReference type="GO" id="GO:0009229">
    <property type="term" value="P:thiamine diphosphate biosynthetic process"/>
    <property type="evidence" value="ECO:0007669"/>
    <property type="project" value="UniProtKB-UniPathway"/>
</dbReference>
<gene>
    <name evidence="4" type="primary">thiD</name>
    <name evidence="4" type="ORF">GE300_01330</name>
</gene>
<reference evidence="4 5" key="1">
    <citation type="submission" date="2019-10" db="EMBL/GenBank/DDBJ databases">
        <title>Cognatihalovulum marinum gen. nov. sp. nov., a new member of the family Rhodobacteraceae isolated from deep seawater of the Northwest Indian Ocean.</title>
        <authorList>
            <person name="Ruan C."/>
            <person name="Wang J."/>
            <person name="Zheng X."/>
            <person name="Song L."/>
            <person name="Zhu Y."/>
            <person name="Huang Y."/>
            <person name="Lu Z."/>
            <person name="Du W."/>
            <person name="Huang L."/>
            <person name="Dai X."/>
        </authorList>
    </citation>
    <scope>NUCLEOTIDE SEQUENCE [LARGE SCALE GENOMIC DNA]</scope>
    <source>
        <strain evidence="4 5">2CG4</strain>
    </source>
</reference>
<feature type="domain" description="Pyridoxamine kinase/Phosphomethylpyrimidine kinase" evidence="3">
    <location>
        <begin position="12"/>
        <end position="257"/>
    </location>
</feature>
<organism evidence="4 5">
    <name type="scientific">Halovulum marinum</name>
    <dbReference type="NCBI Taxonomy" id="2662447"/>
    <lineage>
        <taxon>Bacteria</taxon>
        <taxon>Pseudomonadati</taxon>
        <taxon>Pseudomonadota</taxon>
        <taxon>Alphaproteobacteria</taxon>
        <taxon>Rhodobacterales</taxon>
        <taxon>Paracoccaceae</taxon>
        <taxon>Halovulum</taxon>
    </lineage>
</organism>
<dbReference type="Pfam" id="PF08543">
    <property type="entry name" value="Phos_pyr_kin"/>
    <property type="match status" value="1"/>
</dbReference>
<keyword evidence="5" id="KW-1185">Reference proteome</keyword>
<dbReference type="InterPro" id="IPR004399">
    <property type="entry name" value="HMP/HMP-P_kinase_dom"/>
</dbReference>
<accession>A0A6L5YV02</accession>
<evidence type="ECO:0000259" key="3">
    <source>
        <dbReference type="Pfam" id="PF08543"/>
    </source>
</evidence>
<evidence type="ECO:0000313" key="5">
    <source>
        <dbReference type="Proteomes" id="UP000474957"/>
    </source>
</evidence>
<dbReference type="SUPFAM" id="SSF53613">
    <property type="entry name" value="Ribokinase-like"/>
    <property type="match status" value="1"/>
</dbReference>
<dbReference type="UniPathway" id="UPA00060">
    <property type="reaction ID" value="UER00138"/>
</dbReference>
<dbReference type="EMBL" id="WIND01000001">
    <property type="protein sequence ID" value="MSU88256.1"/>
    <property type="molecule type" value="Genomic_DNA"/>
</dbReference>
<dbReference type="Gene3D" id="3.40.1190.20">
    <property type="match status" value="1"/>
</dbReference>
<dbReference type="GO" id="GO:0008902">
    <property type="term" value="F:hydroxymethylpyrimidine kinase activity"/>
    <property type="evidence" value="ECO:0007669"/>
    <property type="project" value="UniProtKB-EC"/>
</dbReference>
<dbReference type="GO" id="GO:0008972">
    <property type="term" value="F:phosphomethylpyrimidine kinase activity"/>
    <property type="evidence" value="ECO:0007669"/>
    <property type="project" value="InterPro"/>
</dbReference>
<evidence type="ECO:0000256" key="1">
    <source>
        <dbReference type="ARBA" id="ARBA00004948"/>
    </source>
</evidence>
<proteinExistence type="predicted"/>